<dbReference type="AlphaFoldDB" id="A0A1M5A169"/>
<evidence type="ECO:0000256" key="3">
    <source>
        <dbReference type="ARBA" id="ARBA00022490"/>
    </source>
</evidence>
<dbReference type="Proteomes" id="UP000184476">
    <property type="component" value="Unassembled WGS sequence"/>
</dbReference>
<protein>
    <recommendedName>
        <fullName evidence="5">CRISPR type III-B/RAMP module-associated protein Cmr5</fullName>
    </recommendedName>
</protein>
<evidence type="ECO:0000313" key="6">
    <source>
        <dbReference type="EMBL" id="SHF24080.1"/>
    </source>
</evidence>
<comment type="subcellular location">
    <subcellularLocation>
        <location evidence="1">Cytoplasm</location>
    </subcellularLocation>
</comment>
<keyword evidence="4" id="KW-0051">Antiviral defense</keyword>
<comment type="similarity">
    <text evidence="2">Belongs to the CRISPR system Cmr5 family.</text>
</comment>
<dbReference type="GO" id="GO:0005737">
    <property type="term" value="C:cytoplasm"/>
    <property type="evidence" value="ECO:0007669"/>
    <property type="project" value="UniProtKB-SubCell"/>
</dbReference>
<evidence type="ECO:0000256" key="1">
    <source>
        <dbReference type="ARBA" id="ARBA00004496"/>
    </source>
</evidence>
<proteinExistence type="inferred from homology"/>
<dbReference type="GO" id="GO:0051607">
    <property type="term" value="P:defense response to virus"/>
    <property type="evidence" value="ECO:0007669"/>
    <property type="project" value="UniProtKB-KW"/>
</dbReference>
<organism evidence="6 7">
    <name type="scientific">Seinonella peptonophila</name>
    <dbReference type="NCBI Taxonomy" id="112248"/>
    <lineage>
        <taxon>Bacteria</taxon>
        <taxon>Bacillati</taxon>
        <taxon>Bacillota</taxon>
        <taxon>Bacilli</taxon>
        <taxon>Bacillales</taxon>
        <taxon>Thermoactinomycetaceae</taxon>
        <taxon>Seinonella</taxon>
    </lineage>
</organism>
<dbReference type="InterPro" id="IPR010160">
    <property type="entry name" value="CRISPR-assoc_prot_Cmr5"/>
</dbReference>
<accession>A0A1M5A169</accession>
<gene>
    <name evidence="6" type="ORF">SAMN05444392_11195</name>
</gene>
<dbReference type="EMBL" id="FQVL01000011">
    <property type="protein sequence ID" value="SHF24080.1"/>
    <property type="molecule type" value="Genomic_DNA"/>
</dbReference>
<keyword evidence="3" id="KW-0963">Cytoplasm</keyword>
<sequence length="146" mass="16873">MNHLTLDQQRAKDSLEKVMAIRKNITRDPELMQKADDYASYVVSLPADIRMNGLGQALAQLLAAVKDQSDDPHYWLYRDLQTWLCRHDPLAPYPTTKEQDLLQSIVSHDRIRYQQAISETMAWLKWHAKISVAQLKITGGINDERE</sequence>
<dbReference type="RefSeq" id="WP_073156442.1">
    <property type="nucleotide sequence ID" value="NZ_FQVL01000011.1"/>
</dbReference>
<evidence type="ECO:0000256" key="2">
    <source>
        <dbReference type="ARBA" id="ARBA00006161"/>
    </source>
</evidence>
<dbReference type="Gene3D" id="1.10.520.30">
    <property type="entry name" value="AF1862-like domain"/>
    <property type="match status" value="1"/>
</dbReference>
<keyword evidence="7" id="KW-1185">Reference proteome</keyword>
<evidence type="ECO:0000256" key="4">
    <source>
        <dbReference type="ARBA" id="ARBA00023118"/>
    </source>
</evidence>
<name>A0A1M5A169_9BACL</name>
<dbReference type="Pfam" id="PF09701">
    <property type="entry name" value="Cas_Cmr5"/>
    <property type="match status" value="1"/>
</dbReference>
<dbReference type="InterPro" id="IPR023101">
    <property type="entry name" value="AF1862-like_dom_sf"/>
</dbReference>
<evidence type="ECO:0000256" key="5">
    <source>
        <dbReference type="ARBA" id="ARBA00030001"/>
    </source>
</evidence>
<evidence type="ECO:0000313" key="7">
    <source>
        <dbReference type="Proteomes" id="UP000184476"/>
    </source>
</evidence>
<reference evidence="6 7" key="1">
    <citation type="submission" date="2016-11" db="EMBL/GenBank/DDBJ databases">
        <authorList>
            <person name="Jaros S."/>
            <person name="Januszkiewicz K."/>
            <person name="Wedrychowicz H."/>
        </authorList>
    </citation>
    <scope>NUCLEOTIDE SEQUENCE [LARGE SCALE GENOMIC DNA]</scope>
    <source>
        <strain evidence="6 7">DSM 44666</strain>
    </source>
</reference>
<dbReference type="STRING" id="112248.SAMN05444392_11195"/>
<dbReference type="SUPFAM" id="SSF158568">
    <property type="entry name" value="AF1862-like"/>
    <property type="match status" value="1"/>
</dbReference>